<dbReference type="Pfam" id="PF03403">
    <property type="entry name" value="PAF-AH_p_II"/>
    <property type="match status" value="1"/>
</dbReference>
<sequence>MKSLMVMVAVIAGLLGVPAAASAAPAPAPALSLPAPYGPFPIGLRTLHLTDQRRADPWVPEKRRELMVNVWYPAVPIGRAPLYMTKAESAAAVAGRKLDLPPDALSKVRVHSRENAPSLPGRRPLVVLSPGAGNNRITLTSVAEHLAAQGFVVAGVDHAYEAWATEFPDGLRQCVACGLSGEPWPSAIANRAVDTSFVVDTLLKDRRWSIDATKIGMAGHSAGGSATAAAMTADRRIKAGVNVDGPFYGDVSIDRPFLLLTSPTGEKYFRASWDETWPRLTGPKRQDLVENSGHSSVTDAAILIDQLGLRPQLPPTEIENQYGSIDSRKALEFFRTELTGFFKQWSAR</sequence>
<evidence type="ECO:0000256" key="4">
    <source>
        <dbReference type="SAM" id="SignalP"/>
    </source>
</evidence>
<gene>
    <name evidence="5" type="ORF">AJAP_33200</name>
</gene>
<proteinExistence type="predicted"/>
<evidence type="ECO:0000313" key="5">
    <source>
        <dbReference type="EMBL" id="AIG79453.1"/>
    </source>
</evidence>
<organism evidence="5 6">
    <name type="scientific">Amycolatopsis japonica</name>
    <dbReference type="NCBI Taxonomy" id="208439"/>
    <lineage>
        <taxon>Bacteria</taxon>
        <taxon>Bacillati</taxon>
        <taxon>Actinomycetota</taxon>
        <taxon>Actinomycetes</taxon>
        <taxon>Pseudonocardiales</taxon>
        <taxon>Pseudonocardiaceae</taxon>
        <taxon>Amycolatopsis</taxon>
        <taxon>Amycolatopsis japonica group</taxon>
    </lineage>
</organism>
<dbReference type="PANTHER" id="PTHR10272">
    <property type="entry name" value="PLATELET-ACTIVATING FACTOR ACETYLHYDROLASE"/>
    <property type="match status" value="1"/>
</dbReference>
<keyword evidence="4" id="KW-0732">Signal</keyword>
<dbReference type="KEGG" id="aja:AJAP_33200"/>
<reference evidence="5 6" key="1">
    <citation type="journal article" date="2014" name="J. Biotechnol.">
        <title>Complete genome sequence of the actinobacterium Amycolatopsis japonica MG417-CF17(T) (=DSM 44213T) producing (S,S)-N,N'-ethylenediaminedisuccinic acid.</title>
        <authorList>
            <person name="Stegmann E."/>
            <person name="Albersmeier A."/>
            <person name="Spohn M."/>
            <person name="Gert H."/>
            <person name="Weber T."/>
            <person name="Wohlleben W."/>
            <person name="Kalinowski J."/>
            <person name="Ruckert C."/>
        </authorList>
    </citation>
    <scope>NUCLEOTIDE SEQUENCE [LARGE SCALE GENOMIC DNA]</scope>
    <source>
        <strain evidence="6">MG417-CF17 (DSM 44213)</strain>
    </source>
</reference>
<feature type="chain" id="PRO_5001710885" evidence="4">
    <location>
        <begin position="24"/>
        <end position="348"/>
    </location>
</feature>
<name>A0A075V2P5_9PSEU</name>
<dbReference type="AlphaFoldDB" id="A0A075V2P5"/>
<keyword evidence="2" id="KW-0442">Lipid degradation</keyword>
<dbReference type="RefSeq" id="WP_038518714.1">
    <property type="nucleotide sequence ID" value="NZ_CP008953.1"/>
</dbReference>
<feature type="signal peptide" evidence="4">
    <location>
        <begin position="1"/>
        <end position="23"/>
    </location>
</feature>
<keyword evidence="3" id="KW-0443">Lipid metabolism</keyword>
<dbReference type="PANTHER" id="PTHR10272:SF0">
    <property type="entry name" value="PLATELET-ACTIVATING FACTOR ACETYLHYDROLASE"/>
    <property type="match status" value="1"/>
</dbReference>
<dbReference type="GO" id="GO:0003847">
    <property type="term" value="F:1-alkyl-2-acetylglycerophosphocholine esterase activity"/>
    <property type="evidence" value="ECO:0007669"/>
    <property type="project" value="TreeGrafter"/>
</dbReference>
<dbReference type="InterPro" id="IPR029058">
    <property type="entry name" value="AB_hydrolase_fold"/>
</dbReference>
<evidence type="ECO:0000256" key="3">
    <source>
        <dbReference type="ARBA" id="ARBA00023098"/>
    </source>
</evidence>
<accession>A0A075V2P5</accession>
<evidence type="ECO:0000256" key="1">
    <source>
        <dbReference type="ARBA" id="ARBA00022801"/>
    </source>
</evidence>
<dbReference type="EMBL" id="CP008953">
    <property type="protein sequence ID" value="AIG79453.1"/>
    <property type="molecule type" value="Genomic_DNA"/>
</dbReference>
<dbReference type="HOGENOM" id="CLU_026278_1_0_11"/>
<dbReference type="eggNOG" id="COG4188">
    <property type="taxonomic scope" value="Bacteria"/>
</dbReference>
<dbReference type="STRING" id="208439.AJAP_33200"/>
<dbReference type="Gene3D" id="3.40.50.1820">
    <property type="entry name" value="alpha/beta hydrolase"/>
    <property type="match status" value="1"/>
</dbReference>
<dbReference type="Proteomes" id="UP000028492">
    <property type="component" value="Chromosome"/>
</dbReference>
<evidence type="ECO:0000256" key="2">
    <source>
        <dbReference type="ARBA" id="ARBA00022963"/>
    </source>
</evidence>
<protein>
    <submittedName>
        <fullName evidence="5">Conserved putative secreted protein</fullName>
    </submittedName>
</protein>
<evidence type="ECO:0000313" key="6">
    <source>
        <dbReference type="Proteomes" id="UP000028492"/>
    </source>
</evidence>
<dbReference type="SUPFAM" id="SSF53474">
    <property type="entry name" value="alpha/beta-Hydrolases"/>
    <property type="match status" value="1"/>
</dbReference>
<dbReference type="GO" id="GO:0016042">
    <property type="term" value="P:lipid catabolic process"/>
    <property type="evidence" value="ECO:0007669"/>
    <property type="project" value="UniProtKB-KW"/>
</dbReference>
<keyword evidence="6" id="KW-1185">Reference proteome</keyword>
<keyword evidence="1" id="KW-0378">Hydrolase</keyword>